<dbReference type="PANTHER" id="PTHR42693">
    <property type="entry name" value="ARYLSULFATASE FAMILY MEMBER"/>
    <property type="match status" value="1"/>
</dbReference>
<dbReference type="InterPro" id="IPR017850">
    <property type="entry name" value="Alkaline_phosphatase_core_sf"/>
</dbReference>
<dbReference type="Gene3D" id="3.30.1120.10">
    <property type="match status" value="1"/>
</dbReference>
<evidence type="ECO:0000256" key="2">
    <source>
        <dbReference type="ARBA" id="ARBA00022801"/>
    </source>
</evidence>
<name>A0A382AGG8_9ZZZZ</name>
<dbReference type="PANTHER" id="PTHR42693:SF53">
    <property type="entry name" value="ENDO-4-O-SULFATASE"/>
    <property type="match status" value="1"/>
</dbReference>
<dbReference type="InterPro" id="IPR000917">
    <property type="entry name" value="Sulfatase_N"/>
</dbReference>
<dbReference type="GO" id="GO:0004065">
    <property type="term" value="F:arylsulfatase activity"/>
    <property type="evidence" value="ECO:0007669"/>
    <property type="project" value="TreeGrafter"/>
</dbReference>
<keyword evidence="2" id="KW-0378">Hydrolase</keyword>
<evidence type="ECO:0000313" key="4">
    <source>
        <dbReference type="EMBL" id="SVB00660.1"/>
    </source>
</evidence>
<feature type="non-terminal residue" evidence="4">
    <location>
        <position position="1"/>
    </location>
</feature>
<dbReference type="CDD" id="cd16034">
    <property type="entry name" value="sulfatase_like"/>
    <property type="match status" value="1"/>
</dbReference>
<dbReference type="Gene3D" id="3.40.720.10">
    <property type="entry name" value="Alkaline Phosphatase, subunit A"/>
    <property type="match status" value="1"/>
</dbReference>
<feature type="domain" description="Sulfatase N-terminal" evidence="3">
    <location>
        <begin position="6"/>
        <end position="341"/>
    </location>
</feature>
<evidence type="ECO:0000259" key="3">
    <source>
        <dbReference type="Pfam" id="PF00884"/>
    </source>
</evidence>
<dbReference type="Pfam" id="PF00884">
    <property type="entry name" value="Sulfatase"/>
    <property type="match status" value="1"/>
</dbReference>
<dbReference type="EMBL" id="UINC01025313">
    <property type="protein sequence ID" value="SVB00660.1"/>
    <property type="molecule type" value="Genomic_DNA"/>
</dbReference>
<gene>
    <name evidence="4" type="ORF">METZ01_LOCUS153514</name>
</gene>
<proteinExistence type="inferred from homology"/>
<dbReference type="SUPFAM" id="SSF53649">
    <property type="entry name" value="Alkaline phosphatase-like"/>
    <property type="match status" value="1"/>
</dbReference>
<accession>A0A382AGG8</accession>
<protein>
    <recommendedName>
        <fullName evidence="3">Sulfatase N-terminal domain-containing protein</fullName>
    </recommendedName>
</protein>
<dbReference type="InterPro" id="IPR050738">
    <property type="entry name" value="Sulfatase"/>
</dbReference>
<reference evidence="4" key="1">
    <citation type="submission" date="2018-05" db="EMBL/GenBank/DDBJ databases">
        <authorList>
            <person name="Lanie J.A."/>
            <person name="Ng W.-L."/>
            <person name="Kazmierczak K.M."/>
            <person name="Andrzejewski T.M."/>
            <person name="Davidsen T.M."/>
            <person name="Wayne K.J."/>
            <person name="Tettelin H."/>
            <person name="Glass J.I."/>
            <person name="Rusch D."/>
            <person name="Podicherti R."/>
            <person name="Tsui H.-C.T."/>
            <person name="Winkler M.E."/>
        </authorList>
    </citation>
    <scope>NUCLEOTIDE SEQUENCE</scope>
</reference>
<evidence type="ECO:0000256" key="1">
    <source>
        <dbReference type="ARBA" id="ARBA00008779"/>
    </source>
</evidence>
<sequence>VIEKRPNLVYLFADQLRYQSCGFSGDPFAQTPNMDQLASQGVNFVNATSCSPVCAPYRASLLTGKYQSSHGLVINELRLSPNHKCFGHVLTDHNYQTAYIGKWHLWANELGNHHRVQNAFVPPGPYRLGFDGHWAGYNFNHNSYNASYFSDTCQPIPYKDYEPDSQTEMAIQFIKDACLKDAPFALFLSWGPPHDPWHTENVPAEYADIFKDIDIPLRPNYSVEQDPHADAWGNMGEGYANKLKDNMRGYYAQTANIDWNLGKIMKAIDQLGIAEDTILVFTSDHGEMFGSHGRRAKNIFYEESCHVPFLLSWSEENFTKSTIDICLNTPDIMPTILSLMNLPIPSEVEGNDLSHSIYGRSGFEPDAALLQSMGTTAAWQNGTEWRALRDKRYTYATYRKNGKECLFNNIEDPYQLTNLASNPSSKNQLKYYRDMLAERMRNLNDTFENCCWYRDHWTVDRNIIQGAKGGSHDLGMLTDIISQHYSPDVLAK</sequence>
<dbReference type="AlphaFoldDB" id="A0A382AGG8"/>
<organism evidence="4">
    <name type="scientific">marine metagenome</name>
    <dbReference type="NCBI Taxonomy" id="408172"/>
    <lineage>
        <taxon>unclassified sequences</taxon>
        <taxon>metagenomes</taxon>
        <taxon>ecological metagenomes</taxon>
    </lineage>
</organism>
<comment type="similarity">
    <text evidence="1">Belongs to the sulfatase family.</text>
</comment>